<dbReference type="InterPro" id="IPR052649">
    <property type="entry name" value="NCE102-like"/>
</dbReference>
<dbReference type="EMBL" id="JAPQKH010000003">
    <property type="protein sequence ID" value="KAJ5108340.1"/>
    <property type="molecule type" value="Genomic_DNA"/>
</dbReference>
<dbReference type="InterPro" id="IPR008253">
    <property type="entry name" value="Marvel"/>
</dbReference>
<dbReference type="GO" id="GO:0005886">
    <property type="term" value="C:plasma membrane"/>
    <property type="evidence" value="ECO:0007669"/>
    <property type="project" value="TreeGrafter"/>
</dbReference>
<evidence type="ECO:0000256" key="3">
    <source>
        <dbReference type="ARBA" id="ARBA00022989"/>
    </source>
</evidence>
<dbReference type="GO" id="GO:0070941">
    <property type="term" value="P:eisosome assembly"/>
    <property type="evidence" value="ECO:0007669"/>
    <property type="project" value="TreeGrafter"/>
</dbReference>
<feature type="domain" description="MARVEL" evidence="6">
    <location>
        <begin position="6"/>
        <end position="145"/>
    </location>
</feature>
<feature type="transmembrane region" description="Helical" evidence="5">
    <location>
        <begin position="130"/>
        <end position="150"/>
    </location>
</feature>
<evidence type="ECO:0000313" key="8">
    <source>
        <dbReference type="Proteomes" id="UP001149165"/>
    </source>
</evidence>
<dbReference type="PANTHER" id="PTHR28165:SF1">
    <property type="entry name" value="NON-CLASSICAL EXPORT PROTEIN 2-RELATED"/>
    <property type="match status" value="1"/>
</dbReference>
<evidence type="ECO:0000256" key="2">
    <source>
        <dbReference type="ARBA" id="ARBA00022692"/>
    </source>
</evidence>
<keyword evidence="4 5" id="KW-0472">Membrane</keyword>
<protein>
    <recommendedName>
        <fullName evidence="6">MARVEL domain-containing protein</fullName>
    </recommendedName>
</protein>
<dbReference type="Pfam" id="PF01284">
    <property type="entry name" value="MARVEL"/>
    <property type="match status" value="1"/>
</dbReference>
<keyword evidence="2 5" id="KW-0812">Transmembrane</keyword>
<feature type="transmembrane region" description="Helical" evidence="5">
    <location>
        <begin position="42"/>
        <end position="59"/>
    </location>
</feature>
<dbReference type="OrthoDB" id="5423111at2759"/>
<dbReference type="Proteomes" id="UP001149165">
    <property type="component" value="Unassembled WGS sequence"/>
</dbReference>
<keyword evidence="3 5" id="KW-1133">Transmembrane helix</keyword>
<dbReference type="AlphaFoldDB" id="A0A9W9FXM9"/>
<sequence>MSLRGVQMGLRVWEFVWTLLIMSLVGNMINEAFAGNPSSINYTMFLSAFSMLSLFYLIPASISDTWAFHPILVIIVDVLNNIFFFCAAIALAAKLESHSCGNSSYTLHNEITNGAHNRSKRCREAQAVTAFLWFGWAGYMASTVVSVFLSRASNVNLRGRSGSRRTAGRPSMAQV</sequence>
<dbReference type="PANTHER" id="PTHR28165">
    <property type="entry name" value="NON-CLASSICAL EXPORT PROTEIN 2-RELATED"/>
    <property type="match status" value="1"/>
</dbReference>
<evidence type="ECO:0000256" key="1">
    <source>
        <dbReference type="ARBA" id="ARBA00004141"/>
    </source>
</evidence>
<feature type="transmembrane region" description="Helical" evidence="5">
    <location>
        <begin position="12"/>
        <end position="30"/>
    </location>
</feature>
<evidence type="ECO:0000256" key="5">
    <source>
        <dbReference type="SAM" id="Phobius"/>
    </source>
</evidence>
<name>A0A9W9FXM9_9EURO</name>
<comment type="caution">
    <text evidence="7">The sequence shown here is derived from an EMBL/GenBank/DDBJ whole genome shotgun (WGS) entry which is preliminary data.</text>
</comment>
<organism evidence="7 8">
    <name type="scientific">Penicillium angulare</name>
    <dbReference type="NCBI Taxonomy" id="116970"/>
    <lineage>
        <taxon>Eukaryota</taxon>
        <taxon>Fungi</taxon>
        <taxon>Dikarya</taxon>
        <taxon>Ascomycota</taxon>
        <taxon>Pezizomycotina</taxon>
        <taxon>Eurotiomycetes</taxon>
        <taxon>Eurotiomycetidae</taxon>
        <taxon>Eurotiales</taxon>
        <taxon>Aspergillaceae</taxon>
        <taxon>Penicillium</taxon>
    </lineage>
</organism>
<accession>A0A9W9FXM9</accession>
<dbReference type="GO" id="GO:0072659">
    <property type="term" value="P:protein localization to plasma membrane"/>
    <property type="evidence" value="ECO:0007669"/>
    <property type="project" value="TreeGrafter"/>
</dbReference>
<evidence type="ECO:0000313" key="7">
    <source>
        <dbReference type="EMBL" id="KAJ5108340.1"/>
    </source>
</evidence>
<evidence type="ECO:0000259" key="6">
    <source>
        <dbReference type="Pfam" id="PF01284"/>
    </source>
</evidence>
<evidence type="ECO:0000256" key="4">
    <source>
        <dbReference type="ARBA" id="ARBA00023136"/>
    </source>
</evidence>
<gene>
    <name evidence="7" type="ORF">N7456_005015</name>
</gene>
<comment type="subcellular location">
    <subcellularLocation>
        <location evidence="1">Membrane</location>
        <topology evidence="1">Multi-pass membrane protein</topology>
    </subcellularLocation>
</comment>
<dbReference type="GO" id="GO:0032126">
    <property type="term" value="C:eisosome"/>
    <property type="evidence" value="ECO:0007669"/>
    <property type="project" value="TreeGrafter"/>
</dbReference>
<reference evidence="7" key="2">
    <citation type="journal article" date="2023" name="IMA Fungus">
        <title>Comparative genomic study of the Penicillium genus elucidates a diverse pangenome and 15 lateral gene transfer events.</title>
        <authorList>
            <person name="Petersen C."/>
            <person name="Sorensen T."/>
            <person name="Nielsen M.R."/>
            <person name="Sondergaard T.E."/>
            <person name="Sorensen J.L."/>
            <person name="Fitzpatrick D.A."/>
            <person name="Frisvad J.C."/>
            <person name="Nielsen K.L."/>
        </authorList>
    </citation>
    <scope>NUCLEOTIDE SEQUENCE</scope>
    <source>
        <strain evidence="7">IBT 30069</strain>
    </source>
</reference>
<proteinExistence type="predicted"/>
<keyword evidence="8" id="KW-1185">Reference proteome</keyword>
<feature type="transmembrane region" description="Helical" evidence="5">
    <location>
        <begin position="71"/>
        <end position="93"/>
    </location>
</feature>
<reference evidence="7" key="1">
    <citation type="submission" date="2022-11" db="EMBL/GenBank/DDBJ databases">
        <authorList>
            <person name="Petersen C."/>
        </authorList>
    </citation>
    <scope>NUCLEOTIDE SEQUENCE</scope>
    <source>
        <strain evidence="7">IBT 30069</strain>
    </source>
</reference>